<dbReference type="CDD" id="cd05930">
    <property type="entry name" value="A_NRPS"/>
    <property type="match status" value="1"/>
</dbReference>
<evidence type="ECO:0000259" key="4">
    <source>
        <dbReference type="PROSITE" id="PS50075"/>
    </source>
</evidence>
<dbReference type="InterPro" id="IPR045851">
    <property type="entry name" value="AMP-bd_C_sf"/>
</dbReference>
<dbReference type="InterPro" id="IPR020802">
    <property type="entry name" value="TesA-like"/>
</dbReference>
<keyword evidence="6" id="KW-1185">Reference proteome</keyword>
<feature type="region of interest" description="Disordered" evidence="3">
    <location>
        <begin position="147"/>
        <end position="173"/>
    </location>
</feature>
<dbReference type="SMART" id="SM01294">
    <property type="entry name" value="PKS_PP_betabranch"/>
    <property type="match status" value="1"/>
</dbReference>
<dbReference type="Pfam" id="PF00975">
    <property type="entry name" value="Thioesterase"/>
    <property type="match status" value="1"/>
</dbReference>
<dbReference type="Gene3D" id="2.30.38.10">
    <property type="entry name" value="Luciferase, Domain 3"/>
    <property type="match status" value="1"/>
</dbReference>
<gene>
    <name evidence="5" type="ORF">QIT00_35435</name>
</gene>
<dbReference type="SMART" id="SM00824">
    <property type="entry name" value="PKS_TE"/>
    <property type="match status" value="1"/>
</dbReference>
<reference evidence="5 6" key="1">
    <citation type="submission" date="2023-05" db="EMBL/GenBank/DDBJ databases">
        <title>Draft genome sequence of Streptomyces sp. B-S-A12 isolated from a cave soil in Thailand.</title>
        <authorList>
            <person name="Chamroensaksri N."/>
            <person name="Muangham S."/>
        </authorList>
    </citation>
    <scope>NUCLEOTIDE SEQUENCE [LARGE SCALE GENOMIC DNA]</scope>
    <source>
        <strain evidence="5 6">B-S-A12</strain>
    </source>
</reference>
<dbReference type="EMBL" id="JASCIS010000062">
    <property type="protein sequence ID" value="MDI3423780.1"/>
    <property type="molecule type" value="Genomic_DNA"/>
</dbReference>
<dbReference type="Pfam" id="PF00501">
    <property type="entry name" value="AMP-binding"/>
    <property type="match status" value="1"/>
</dbReference>
<evidence type="ECO:0000256" key="1">
    <source>
        <dbReference type="ARBA" id="ARBA00022450"/>
    </source>
</evidence>
<dbReference type="SUPFAM" id="SSF56801">
    <property type="entry name" value="Acetyl-CoA synthetase-like"/>
    <property type="match status" value="1"/>
</dbReference>
<dbReference type="Gene3D" id="3.40.109.10">
    <property type="entry name" value="NADH Oxidase"/>
    <property type="match status" value="1"/>
</dbReference>
<dbReference type="PROSITE" id="PS00455">
    <property type="entry name" value="AMP_BINDING"/>
    <property type="match status" value="1"/>
</dbReference>
<dbReference type="Gene3D" id="1.10.1200.10">
    <property type="entry name" value="ACP-like"/>
    <property type="match status" value="1"/>
</dbReference>
<dbReference type="SUPFAM" id="SSF47336">
    <property type="entry name" value="ACP-like"/>
    <property type="match status" value="1"/>
</dbReference>
<dbReference type="PANTHER" id="PTHR45527:SF1">
    <property type="entry name" value="FATTY ACID SYNTHASE"/>
    <property type="match status" value="1"/>
</dbReference>
<evidence type="ECO:0000313" key="6">
    <source>
        <dbReference type="Proteomes" id="UP001237105"/>
    </source>
</evidence>
<sequence>METTTLNARTSTPLGETRVADLLGQQAAVRPAETAVVHQDRRLTYDELNSAAEQLGGELRRLGVTADTPVGLYVEPSLELMVGAWGILASGGAYLPLSPEYPEDRLRYMVENSGTEVLVTQEHLTARAEELAPPGVTVIALTPEGTVIPEGTVTPEGPATRAHTTGTRPPARSAPRAHDLAYVIYTSGSTGRPKGVMIEHRAIVSQLRWMRDHGHLGPGTTVLQKTPMSFDAAQWEILAPAVGGRVVMGTPGIYRDPEALIETVIRNEVTTLQCVPTLLQALLDTETLPSCTSLSRVFSGGEALTVKLAREFAAQLPHTSLVNLYGPTECTINATAHRVAPETLAGDDQSAIVPIGVPVDHTMCFILDENLQPVEIGEKGELYIGGIQLARGYLNLPDQTRERFVTAPEFVPCDRLYRTGDLAYWNEDGTIQFSGRADSQVKLRGYRVELEEVASAIEEHTWVRRAATVVVDDPRTGFQNLVACVELNPREAALMDQGSHGAHHQSKSSKLQVKAQLSNAGLRDPDELRDRPVVELSGREESHEQRRQVFARKTYRFYEGGQVSYADLRELLKPREVSAFRRPVSRLAPAELGEILRWFGPFHSEDRLLPKYAYASPGALYATQMYLETSGGLAGLDAGVYYFHPVDHRLVLVGAARSGAPEGLRVHFLGKKRAIEPVYSNNIQEVLEFETGHMLGVFEEVLPSYGLTIRPGTQRETVREALDVAEEDYCLGTFEIVPNDGLPGHDDVELFLQTHPGKVPGLPTGLYRHACGDFERVSDEMVRKKDVIAINQGVYEAASFGITAVSRAEDSRLAYVELGKKLHHLQRNGLRLGFMSSGYSSKSGHPLPAAQRIDAVLAAAGIGSGASYFFLGGKVSEEQTLSTGMREDSVHMRGPTEIIRDDLARLLPDYMIPNRVLVLDDLPLTANGKIDRAALAATEQVSGSAQTSPCVAPVTPAERWLAEAWGRALKYADVSMEDGFFEAGGNSLTAVMLTRVINREFGISLPLQILFEHPKLKDLAAHIETVRATAAHAGEGGVAPSSRLVRLHENGAGSPVFCWPGLGGYPMNLRLLAREAGMPGSFYGIQSAGINSGEVPYPTIREMAAADVAEIRRLQPEGPYTLWGYSFGARVAFETAFQLEQAGQRVADLLLICPGNPKVRQADGRRHGREASYRNPAYVTILFSVFAGSIAGPELDACLSATHDEDSFVAFVTAAFPALDEELVRRITRIVGQTYAFDYSFVELAERRIEAPVTIFRASGDDYSFIEGRSGWSAAPPTVIDLEGDHYQVLRDQGIAELVSAIRDRLAATPAAAR</sequence>
<dbReference type="Pfam" id="PF00550">
    <property type="entry name" value="PP-binding"/>
    <property type="match status" value="1"/>
</dbReference>
<accession>A0ABT6T7D4</accession>
<proteinExistence type="predicted"/>
<evidence type="ECO:0000256" key="2">
    <source>
        <dbReference type="ARBA" id="ARBA00022553"/>
    </source>
</evidence>
<dbReference type="NCBIfam" id="TIGR01733">
    <property type="entry name" value="AA-adenyl-dom"/>
    <property type="match status" value="1"/>
</dbReference>
<name>A0ABT6T7D4_9ACTN</name>
<dbReference type="InterPro" id="IPR000415">
    <property type="entry name" value="Nitroreductase-like"/>
</dbReference>
<dbReference type="InterPro" id="IPR029058">
    <property type="entry name" value="AB_hydrolase_fold"/>
</dbReference>
<dbReference type="InterPro" id="IPR010071">
    <property type="entry name" value="AA_adenyl_dom"/>
</dbReference>
<dbReference type="Gene3D" id="3.40.50.1820">
    <property type="entry name" value="alpha/beta hydrolase"/>
    <property type="match status" value="1"/>
</dbReference>
<evidence type="ECO:0000313" key="5">
    <source>
        <dbReference type="EMBL" id="MDI3423780.1"/>
    </source>
</evidence>
<dbReference type="PANTHER" id="PTHR45527">
    <property type="entry name" value="NONRIBOSOMAL PEPTIDE SYNTHETASE"/>
    <property type="match status" value="1"/>
</dbReference>
<keyword evidence="1" id="KW-0596">Phosphopantetheine</keyword>
<feature type="domain" description="Carrier" evidence="4">
    <location>
        <begin position="952"/>
        <end position="1027"/>
    </location>
</feature>
<protein>
    <submittedName>
        <fullName evidence="5">Amino acid adenylation domain-containing protein</fullName>
    </submittedName>
</protein>
<dbReference type="SMART" id="SM00823">
    <property type="entry name" value="PKS_PP"/>
    <property type="match status" value="1"/>
</dbReference>
<dbReference type="InterPro" id="IPR020806">
    <property type="entry name" value="PKS_PP-bd"/>
</dbReference>
<dbReference type="Gene3D" id="3.30.300.30">
    <property type="match status" value="2"/>
</dbReference>
<comment type="caution">
    <text evidence="5">The sequence shown here is derived from an EMBL/GenBank/DDBJ whole genome shotgun (WGS) entry which is preliminary data.</text>
</comment>
<dbReference type="Gene3D" id="3.40.50.980">
    <property type="match status" value="2"/>
</dbReference>
<dbReference type="InterPro" id="IPR020459">
    <property type="entry name" value="AMP-binding"/>
</dbReference>
<keyword evidence="2" id="KW-0597">Phosphoprotein</keyword>
<dbReference type="InterPro" id="IPR020845">
    <property type="entry name" value="AMP-binding_CS"/>
</dbReference>
<dbReference type="Proteomes" id="UP001237105">
    <property type="component" value="Unassembled WGS sequence"/>
</dbReference>
<evidence type="ECO:0000256" key="3">
    <source>
        <dbReference type="SAM" id="MobiDB-lite"/>
    </source>
</evidence>
<dbReference type="InterPro" id="IPR036736">
    <property type="entry name" value="ACP-like_sf"/>
</dbReference>
<organism evidence="5 6">
    <name type="scientific">Streptomyces luteolus</name>
    <dbReference type="NCBI Taxonomy" id="3043615"/>
    <lineage>
        <taxon>Bacteria</taxon>
        <taxon>Bacillati</taxon>
        <taxon>Actinomycetota</taxon>
        <taxon>Actinomycetes</taxon>
        <taxon>Kitasatosporales</taxon>
        <taxon>Streptomycetaceae</taxon>
        <taxon>Streptomyces</taxon>
    </lineage>
</organism>
<dbReference type="InterPro" id="IPR001031">
    <property type="entry name" value="Thioesterase"/>
</dbReference>
<dbReference type="InterPro" id="IPR009081">
    <property type="entry name" value="PP-bd_ACP"/>
</dbReference>
<dbReference type="InterPro" id="IPR000873">
    <property type="entry name" value="AMP-dep_synth/lig_dom"/>
</dbReference>
<dbReference type="PRINTS" id="PR00154">
    <property type="entry name" value="AMPBINDING"/>
</dbReference>
<dbReference type="PROSITE" id="PS50075">
    <property type="entry name" value="CARRIER"/>
    <property type="match status" value="1"/>
</dbReference>
<dbReference type="SUPFAM" id="SSF53474">
    <property type="entry name" value="alpha/beta-Hydrolases"/>
    <property type="match status" value="1"/>
</dbReference>